<dbReference type="Gene3D" id="1.25.70.10">
    <property type="entry name" value="Transcription termination factor 3, mitochondrial"/>
    <property type="match status" value="1"/>
</dbReference>
<protein>
    <submittedName>
        <fullName evidence="1">Uncharacterized protein</fullName>
    </submittedName>
</protein>
<dbReference type="InterPro" id="IPR038538">
    <property type="entry name" value="MTERF_sf"/>
</dbReference>
<dbReference type="Proteomes" id="UP000747110">
    <property type="component" value="Unassembled WGS sequence"/>
</dbReference>
<name>A0A8J4CDS5_9CHLO</name>
<dbReference type="EMBL" id="BNCP01000016">
    <property type="protein sequence ID" value="GIL79734.1"/>
    <property type="molecule type" value="Genomic_DNA"/>
</dbReference>
<sequence length="225" mass="24975">RSWIEACGKEYALAFHAREPLLLTTPAPTMLLSLEHLSRVFGLPPDECVQLALRNPSFIGLPHAQLQSTVNAVSEVLDIGLQEAGKVVMKCPGLAVRQPEFPVARRVELLGALLPVSKDKLRQMVRQRPQLLSKSPQVCRRQGAARGGPEVLSLRQSRGPVRSLLRHRTRSALSRSGRALRSRYSPDSQRSWIPQQHHRKGEAWLLLYCPHSSVLACVSSLGPII</sequence>
<evidence type="ECO:0000313" key="1">
    <source>
        <dbReference type="EMBL" id="GIL79734.1"/>
    </source>
</evidence>
<reference evidence="1" key="1">
    <citation type="journal article" date="2021" name="Proc. Natl. Acad. Sci. U.S.A.">
        <title>Three genomes in the algal genus Volvox reveal the fate of a haploid sex-determining region after a transition to homothallism.</title>
        <authorList>
            <person name="Yamamoto K."/>
            <person name="Hamaji T."/>
            <person name="Kawai-Toyooka H."/>
            <person name="Matsuzaki R."/>
            <person name="Takahashi F."/>
            <person name="Nishimura Y."/>
            <person name="Kawachi M."/>
            <person name="Noguchi H."/>
            <person name="Minakuchi Y."/>
            <person name="Umen J.G."/>
            <person name="Toyoda A."/>
            <person name="Nozaki H."/>
        </authorList>
    </citation>
    <scope>NUCLEOTIDE SEQUENCE</scope>
    <source>
        <strain evidence="1">NIES-3786</strain>
    </source>
</reference>
<dbReference type="AlphaFoldDB" id="A0A8J4CDS5"/>
<proteinExistence type="predicted"/>
<keyword evidence="2" id="KW-1185">Reference proteome</keyword>
<accession>A0A8J4CDS5</accession>
<evidence type="ECO:0000313" key="2">
    <source>
        <dbReference type="Proteomes" id="UP000747110"/>
    </source>
</evidence>
<feature type="non-terminal residue" evidence="1">
    <location>
        <position position="225"/>
    </location>
</feature>
<dbReference type="OrthoDB" id="543523at2759"/>
<gene>
    <name evidence="1" type="ORF">Vretifemale_9011</name>
</gene>
<comment type="caution">
    <text evidence="1">The sequence shown here is derived from an EMBL/GenBank/DDBJ whole genome shotgun (WGS) entry which is preliminary data.</text>
</comment>
<organism evidence="1 2">
    <name type="scientific">Volvox reticuliferus</name>
    <dbReference type="NCBI Taxonomy" id="1737510"/>
    <lineage>
        <taxon>Eukaryota</taxon>
        <taxon>Viridiplantae</taxon>
        <taxon>Chlorophyta</taxon>
        <taxon>core chlorophytes</taxon>
        <taxon>Chlorophyceae</taxon>
        <taxon>CS clade</taxon>
        <taxon>Chlamydomonadales</taxon>
        <taxon>Volvocaceae</taxon>
        <taxon>Volvox</taxon>
    </lineage>
</organism>